<sequence length="286" mass="30617">MRRWSNPARAMTLAACALFAGCARAEPPQPTPVAEHYRLIADSATYPLMRGLTNAYAESVNPYARFTIEQGAPDRVAERLRSGQVLLGATSLVPPAPGGLKWWLADLALDGVAVIVHADNPIDGLTLNDLRDIFAGARNTWADYGQDALGNIEVAVREAGDGARVVFDRVVMGDQRLTFDALVMPSVETMLNFVTLRPGAIGYTPSASALGQRSGAAGLNVRVKVLALDGVPLTSEKLRSGDYPLARTLNLVSLYEPQGELRNFVAWALGPQGKALIESLGYATFP</sequence>
<dbReference type="SUPFAM" id="SSF53850">
    <property type="entry name" value="Periplasmic binding protein-like II"/>
    <property type="match status" value="1"/>
</dbReference>
<dbReference type="InterPro" id="IPR050811">
    <property type="entry name" value="Phosphate_ABC_transporter"/>
</dbReference>
<reference evidence="4 5" key="1">
    <citation type="submission" date="2017-11" db="EMBL/GenBank/DDBJ databases">
        <title>Evolution of Phototrophy in the Chloroflexi Phylum Driven by Horizontal Gene Transfer.</title>
        <authorList>
            <person name="Ward L.M."/>
            <person name="Hemp J."/>
            <person name="Shih P.M."/>
            <person name="Mcglynn S.E."/>
            <person name="Fischer W."/>
        </authorList>
    </citation>
    <scope>NUCLEOTIDE SEQUENCE [LARGE SCALE GENOMIC DNA]</scope>
    <source>
        <strain evidence="4">JP3_7</strain>
    </source>
</reference>
<dbReference type="EMBL" id="PGTN01000001">
    <property type="protein sequence ID" value="PJF49114.1"/>
    <property type="molecule type" value="Genomic_DNA"/>
</dbReference>
<dbReference type="PROSITE" id="PS51257">
    <property type="entry name" value="PROKAR_LIPOPROTEIN"/>
    <property type="match status" value="1"/>
</dbReference>
<evidence type="ECO:0000259" key="3">
    <source>
        <dbReference type="Pfam" id="PF12849"/>
    </source>
</evidence>
<dbReference type="AlphaFoldDB" id="A0A2M8QH69"/>
<gene>
    <name evidence="4" type="ORF">CUN48_00425</name>
</gene>
<feature type="signal peptide" evidence="2">
    <location>
        <begin position="1"/>
        <end position="25"/>
    </location>
</feature>
<dbReference type="InterPro" id="IPR024370">
    <property type="entry name" value="PBP_domain"/>
</dbReference>
<comment type="caution">
    <text evidence="4">The sequence shown here is derived from an EMBL/GenBank/DDBJ whole genome shotgun (WGS) entry which is preliminary data.</text>
</comment>
<feature type="domain" description="PBP" evidence="3">
    <location>
        <begin position="31"/>
        <end position="270"/>
    </location>
</feature>
<proteinExistence type="predicted"/>
<dbReference type="Gene3D" id="3.40.190.10">
    <property type="entry name" value="Periplasmic binding protein-like II"/>
    <property type="match status" value="2"/>
</dbReference>
<feature type="chain" id="PRO_5015006282" description="PBP domain-containing protein" evidence="2">
    <location>
        <begin position="26"/>
        <end position="286"/>
    </location>
</feature>
<evidence type="ECO:0000313" key="5">
    <source>
        <dbReference type="Proteomes" id="UP000230790"/>
    </source>
</evidence>
<dbReference type="PANTHER" id="PTHR30570:SF1">
    <property type="entry name" value="PHOSPHATE-BINDING PROTEIN PSTS"/>
    <property type="match status" value="1"/>
</dbReference>
<dbReference type="Pfam" id="PF12849">
    <property type="entry name" value="PBP_like_2"/>
    <property type="match status" value="1"/>
</dbReference>
<organism evidence="4 5">
    <name type="scientific">Candidatus Thermofonsia Clade 3 bacterium</name>
    <dbReference type="NCBI Taxonomy" id="2364212"/>
    <lineage>
        <taxon>Bacteria</taxon>
        <taxon>Bacillati</taxon>
        <taxon>Chloroflexota</taxon>
        <taxon>Candidatus Thermofontia</taxon>
        <taxon>Candidatus Thermofonsia Clade 3</taxon>
    </lineage>
</organism>
<accession>A0A2M8QH69</accession>
<name>A0A2M8QH69_9CHLR</name>
<keyword evidence="1 2" id="KW-0732">Signal</keyword>
<evidence type="ECO:0000256" key="1">
    <source>
        <dbReference type="ARBA" id="ARBA00022729"/>
    </source>
</evidence>
<evidence type="ECO:0000256" key="2">
    <source>
        <dbReference type="SAM" id="SignalP"/>
    </source>
</evidence>
<evidence type="ECO:0000313" key="4">
    <source>
        <dbReference type="EMBL" id="PJF49114.1"/>
    </source>
</evidence>
<protein>
    <recommendedName>
        <fullName evidence="3">PBP domain-containing protein</fullName>
    </recommendedName>
</protein>
<dbReference type="PANTHER" id="PTHR30570">
    <property type="entry name" value="PERIPLASMIC PHOSPHATE BINDING COMPONENT OF PHOSPHATE ABC TRANSPORTER"/>
    <property type="match status" value="1"/>
</dbReference>
<dbReference type="Proteomes" id="UP000230790">
    <property type="component" value="Unassembled WGS sequence"/>
</dbReference>